<dbReference type="InterPro" id="IPR046266">
    <property type="entry name" value="DUF6299"/>
</dbReference>
<dbReference type="RefSeq" id="WP_053138689.1">
    <property type="nucleotide sequence ID" value="NZ_CP012382.1"/>
</dbReference>
<protein>
    <recommendedName>
        <fullName evidence="2">DUF6299 domain-containing protein</fullName>
    </recommendedName>
</protein>
<dbReference type="EMBL" id="CP012382">
    <property type="protein sequence ID" value="AKZ58746.1"/>
    <property type="molecule type" value="Genomic_DNA"/>
</dbReference>
<organism evidence="3 4">
    <name type="scientific">Streptomyces ambofaciens (strain ATCC 23877 / 3486 / DSM 40053 / JCM 4204 / NBRC 12836 / NRRL B-2516)</name>
    <dbReference type="NCBI Taxonomy" id="278992"/>
    <lineage>
        <taxon>Bacteria</taxon>
        <taxon>Bacillati</taxon>
        <taxon>Actinomycetota</taxon>
        <taxon>Actinomycetes</taxon>
        <taxon>Kitasatosporales</taxon>
        <taxon>Streptomycetaceae</taxon>
        <taxon>Streptomyces</taxon>
    </lineage>
</organism>
<dbReference type="AlphaFoldDB" id="A0A0K2B0S7"/>
<evidence type="ECO:0000256" key="1">
    <source>
        <dbReference type="SAM" id="SignalP"/>
    </source>
</evidence>
<evidence type="ECO:0000313" key="4">
    <source>
        <dbReference type="Proteomes" id="UP000061018"/>
    </source>
</evidence>
<sequence length="146" mass="14807">MPVRSAALAMAAGAALLLAAPTATAVTHDARHVTESVTVDPTGRIAADGSVTLSGTYRCTAGTGPVFVSSSVSQGDPSVRYGIGGTRAVCDGLEHRWVNTGTPSQNALEPGAAHVEATLMELRTTGILPLPSFHARQGQDVTLTAG</sequence>
<dbReference type="Pfam" id="PF19816">
    <property type="entry name" value="DUF6299"/>
    <property type="match status" value="1"/>
</dbReference>
<keyword evidence="1" id="KW-0732">Signal</keyword>
<dbReference type="STRING" id="1889.SAM40697_5190"/>
<gene>
    <name evidence="3" type="ORF">SAM23877_5701</name>
</gene>
<evidence type="ECO:0000259" key="2">
    <source>
        <dbReference type="Pfam" id="PF19816"/>
    </source>
</evidence>
<feature type="chain" id="PRO_5005473878" description="DUF6299 domain-containing protein" evidence="1">
    <location>
        <begin position="26"/>
        <end position="146"/>
    </location>
</feature>
<accession>A0A0K2B0S7</accession>
<feature type="domain" description="DUF6299" evidence="2">
    <location>
        <begin position="34"/>
        <end position="145"/>
    </location>
</feature>
<dbReference type="Proteomes" id="UP000061018">
    <property type="component" value="Chromosome"/>
</dbReference>
<reference evidence="4" key="1">
    <citation type="journal article" date="2015" name="J. Biotechnol.">
        <title>Complete genome sequence of Streptomyces ambofaciens ATCC 23877, the spiramycin producer.</title>
        <authorList>
            <person name="Thibessard A."/>
            <person name="Haas D."/>
            <person name="Gerbaud C."/>
            <person name="Aigle B."/>
            <person name="Lautru S."/>
            <person name="Pernodet J.L."/>
            <person name="Leblond P."/>
        </authorList>
    </citation>
    <scope>NUCLEOTIDE SEQUENCE [LARGE SCALE GENOMIC DNA]</scope>
    <source>
        <strain evidence="4">ATCC 23877 / 3486 / DSM 40053 / JCM 4204 / NBRC 12836 / NRRL B-2516</strain>
    </source>
</reference>
<name>A0A0K2B0S7_STRA7</name>
<dbReference type="KEGG" id="samb:SAM23877_5701"/>
<evidence type="ECO:0000313" key="3">
    <source>
        <dbReference type="EMBL" id="AKZ58746.1"/>
    </source>
</evidence>
<proteinExistence type="predicted"/>
<feature type="signal peptide" evidence="1">
    <location>
        <begin position="1"/>
        <end position="25"/>
    </location>
</feature>